<keyword evidence="3" id="KW-1185">Reference proteome</keyword>
<accession>A0ABW4SC64</accession>
<dbReference type="Proteomes" id="UP001597218">
    <property type="component" value="Unassembled WGS sequence"/>
</dbReference>
<sequence length="86" mass="9940">MQSKRSLGMLSFISLIVGLVFLSVFIFTGNFFITMTLGYILLTLSFVLSLFSRKDKFGRVSLYAFPIIASIYLIFFLVMYLFWNIP</sequence>
<feature type="transmembrane region" description="Helical" evidence="1">
    <location>
        <begin position="32"/>
        <end position="51"/>
    </location>
</feature>
<evidence type="ECO:0000256" key="1">
    <source>
        <dbReference type="SAM" id="Phobius"/>
    </source>
</evidence>
<reference evidence="3" key="1">
    <citation type="journal article" date="2019" name="Int. J. Syst. Evol. Microbiol.">
        <title>The Global Catalogue of Microorganisms (GCM) 10K type strain sequencing project: providing services to taxonomists for standard genome sequencing and annotation.</title>
        <authorList>
            <consortium name="The Broad Institute Genomics Platform"/>
            <consortium name="The Broad Institute Genome Sequencing Center for Infectious Disease"/>
            <person name="Wu L."/>
            <person name="Ma J."/>
        </authorList>
    </citation>
    <scope>NUCLEOTIDE SEQUENCE [LARGE SCALE GENOMIC DNA]</scope>
    <source>
        <strain evidence="3">CGMCC 4.7177</strain>
    </source>
</reference>
<feature type="transmembrane region" description="Helical" evidence="1">
    <location>
        <begin position="7"/>
        <end position="26"/>
    </location>
</feature>
<feature type="transmembrane region" description="Helical" evidence="1">
    <location>
        <begin position="63"/>
        <end position="83"/>
    </location>
</feature>
<keyword evidence="1" id="KW-0812">Transmembrane</keyword>
<keyword evidence="1" id="KW-1133">Transmembrane helix</keyword>
<proteinExistence type="predicted"/>
<comment type="caution">
    <text evidence="2">The sequence shown here is derived from an EMBL/GenBank/DDBJ whole genome shotgun (WGS) entry which is preliminary data.</text>
</comment>
<dbReference type="RefSeq" id="WP_381535724.1">
    <property type="nucleotide sequence ID" value="NZ_JBHUGI010000006.1"/>
</dbReference>
<organism evidence="2 3">
    <name type="scientific">Sporosarcina siberiensis</name>
    <dbReference type="NCBI Taxonomy" id="1365606"/>
    <lineage>
        <taxon>Bacteria</taxon>
        <taxon>Bacillati</taxon>
        <taxon>Bacillota</taxon>
        <taxon>Bacilli</taxon>
        <taxon>Bacillales</taxon>
        <taxon>Caryophanaceae</taxon>
        <taxon>Sporosarcina</taxon>
    </lineage>
</organism>
<dbReference type="EMBL" id="JBHUGI010000006">
    <property type="protein sequence ID" value="MFD1927067.1"/>
    <property type="molecule type" value="Genomic_DNA"/>
</dbReference>
<gene>
    <name evidence="2" type="ORF">ACFSFY_03205</name>
</gene>
<name>A0ABW4SC64_9BACL</name>
<keyword evidence="1" id="KW-0472">Membrane</keyword>
<protein>
    <recommendedName>
        <fullName evidence="4">DUF3953 domain-containing protein</fullName>
    </recommendedName>
</protein>
<evidence type="ECO:0000313" key="2">
    <source>
        <dbReference type="EMBL" id="MFD1927067.1"/>
    </source>
</evidence>
<evidence type="ECO:0008006" key="4">
    <source>
        <dbReference type="Google" id="ProtNLM"/>
    </source>
</evidence>
<evidence type="ECO:0000313" key="3">
    <source>
        <dbReference type="Proteomes" id="UP001597218"/>
    </source>
</evidence>